<evidence type="ECO:0000313" key="9">
    <source>
        <dbReference type="Proteomes" id="UP000664277"/>
    </source>
</evidence>
<dbReference type="InterPro" id="IPR036869">
    <property type="entry name" value="J_dom_sf"/>
</dbReference>
<gene>
    <name evidence="8" type="ORF">J0M35_02640</name>
</gene>
<dbReference type="InterPro" id="IPR002939">
    <property type="entry name" value="DnaJ_C"/>
</dbReference>
<dbReference type="PANTHER" id="PTHR43096:SF52">
    <property type="entry name" value="DNAJ HOMOLOG 1, MITOCHONDRIAL-RELATED"/>
    <property type="match status" value="1"/>
</dbReference>
<dbReference type="PROSITE" id="PS50076">
    <property type="entry name" value="DNAJ_2"/>
    <property type="match status" value="1"/>
</dbReference>
<dbReference type="GO" id="GO:0005737">
    <property type="term" value="C:cytoplasm"/>
    <property type="evidence" value="ECO:0007669"/>
    <property type="project" value="TreeGrafter"/>
</dbReference>
<dbReference type="SUPFAM" id="SSF49493">
    <property type="entry name" value="HSP40/DnaJ peptide-binding domain"/>
    <property type="match status" value="2"/>
</dbReference>
<dbReference type="CDD" id="cd06257">
    <property type="entry name" value="DnaJ"/>
    <property type="match status" value="1"/>
</dbReference>
<keyword evidence="1" id="KW-0479">Metal-binding</keyword>
<name>A0A8J7PDI9_9BACT</name>
<keyword evidence="4" id="KW-0862">Zinc</keyword>
<evidence type="ECO:0000256" key="3">
    <source>
        <dbReference type="ARBA" id="ARBA00022771"/>
    </source>
</evidence>
<reference evidence="8" key="1">
    <citation type="submission" date="2021-02" db="EMBL/GenBank/DDBJ databases">
        <title>Genome-Resolved Metagenomics of a Microbial Community Performing Photosynthetic Biological Nutrient Removal.</title>
        <authorList>
            <person name="Mcdaniel E.A."/>
        </authorList>
    </citation>
    <scope>NUCLEOTIDE SEQUENCE</scope>
    <source>
        <strain evidence="8">UWPOB_OBS1</strain>
    </source>
</reference>
<dbReference type="Proteomes" id="UP000664277">
    <property type="component" value="Unassembled WGS sequence"/>
</dbReference>
<evidence type="ECO:0000256" key="6">
    <source>
        <dbReference type="SAM" id="MobiDB-lite"/>
    </source>
</evidence>
<dbReference type="PRINTS" id="PR00625">
    <property type="entry name" value="JDOMAIN"/>
</dbReference>
<dbReference type="Pfam" id="PF00226">
    <property type="entry name" value="DnaJ"/>
    <property type="match status" value="1"/>
</dbReference>
<evidence type="ECO:0000259" key="7">
    <source>
        <dbReference type="PROSITE" id="PS50076"/>
    </source>
</evidence>
<dbReference type="AlphaFoldDB" id="A0A8J7PDI9"/>
<dbReference type="GO" id="GO:0051082">
    <property type="term" value="F:unfolded protein binding"/>
    <property type="evidence" value="ECO:0007669"/>
    <property type="project" value="InterPro"/>
</dbReference>
<evidence type="ECO:0000256" key="4">
    <source>
        <dbReference type="ARBA" id="ARBA00022833"/>
    </source>
</evidence>
<dbReference type="SMART" id="SM00271">
    <property type="entry name" value="DnaJ"/>
    <property type="match status" value="1"/>
</dbReference>
<evidence type="ECO:0000256" key="2">
    <source>
        <dbReference type="ARBA" id="ARBA00022737"/>
    </source>
</evidence>
<evidence type="ECO:0000256" key="1">
    <source>
        <dbReference type="ARBA" id="ARBA00022723"/>
    </source>
</evidence>
<evidence type="ECO:0000256" key="5">
    <source>
        <dbReference type="ARBA" id="ARBA00023186"/>
    </source>
</evidence>
<comment type="caution">
    <text evidence="8">The sequence shown here is derived from an EMBL/GenBank/DDBJ whole genome shotgun (WGS) entry which is preliminary data.</text>
</comment>
<feature type="region of interest" description="Disordered" evidence="6">
    <location>
        <begin position="157"/>
        <end position="190"/>
    </location>
</feature>
<organism evidence="8 9">
    <name type="scientific">Candidatus Obscuribacter phosphatis</name>
    <dbReference type="NCBI Taxonomy" id="1906157"/>
    <lineage>
        <taxon>Bacteria</taxon>
        <taxon>Bacillati</taxon>
        <taxon>Candidatus Melainabacteria</taxon>
        <taxon>Candidatus Obscuribacterales</taxon>
        <taxon>Candidatus Obscuribacteraceae</taxon>
        <taxon>Candidatus Obscuribacter</taxon>
    </lineage>
</organism>
<sequence>MVKFKDYYEILGIDRKASADEVKAAYRKLARKYHPDANKNDPKAEEKIKELNEAYEVLKDPEKRSRYDQLGANWKAGDNFKPPPDFSGFSFDFGNLGDIGANKSFSDFFDMLFGQTFGSPQQQKAQGAQTRRHMLDQEADIELTVEELARGTRRTLQLSAPGGKPRTLEVKIPSGLRPGKKVRIPGEGATASGTNAKGDLYLRIKVKPHAYFTIDGDNLVCEIAISPAQAVIGSEALVNTIEGQVKIRIPAGTQNGRMLRLKGKGLPGRDGGAAGDQLVRTKVVVPSQISERERELYSELARIEKAPTA</sequence>
<accession>A0A8J7PDI9</accession>
<dbReference type="Gene3D" id="1.10.287.110">
    <property type="entry name" value="DnaJ domain"/>
    <property type="match status" value="1"/>
</dbReference>
<proteinExistence type="predicted"/>
<dbReference type="EMBL" id="JAFLCK010000002">
    <property type="protein sequence ID" value="MBN8659232.1"/>
    <property type="molecule type" value="Genomic_DNA"/>
</dbReference>
<dbReference type="InterPro" id="IPR008971">
    <property type="entry name" value="HSP40/DnaJ_pept-bd"/>
</dbReference>
<evidence type="ECO:0000313" key="8">
    <source>
        <dbReference type="EMBL" id="MBN8659232.1"/>
    </source>
</evidence>
<dbReference type="CDD" id="cd10747">
    <property type="entry name" value="DnaJ_C"/>
    <property type="match status" value="1"/>
</dbReference>
<dbReference type="PANTHER" id="PTHR43096">
    <property type="entry name" value="DNAJ HOMOLOG 1, MITOCHONDRIAL-RELATED"/>
    <property type="match status" value="1"/>
</dbReference>
<feature type="domain" description="J" evidence="7">
    <location>
        <begin position="6"/>
        <end position="71"/>
    </location>
</feature>
<keyword evidence="5" id="KW-0143">Chaperone</keyword>
<protein>
    <submittedName>
        <fullName evidence="8">J domain-containing protein</fullName>
    </submittedName>
</protein>
<dbReference type="Gene3D" id="2.60.260.20">
    <property type="entry name" value="Urease metallochaperone UreE, N-terminal domain"/>
    <property type="match status" value="2"/>
</dbReference>
<dbReference type="GO" id="GO:0008270">
    <property type="term" value="F:zinc ion binding"/>
    <property type="evidence" value="ECO:0007669"/>
    <property type="project" value="UniProtKB-KW"/>
</dbReference>
<keyword evidence="2" id="KW-0677">Repeat</keyword>
<dbReference type="GO" id="GO:0042026">
    <property type="term" value="P:protein refolding"/>
    <property type="evidence" value="ECO:0007669"/>
    <property type="project" value="TreeGrafter"/>
</dbReference>
<keyword evidence="3" id="KW-0863">Zinc-finger</keyword>
<dbReference type="FunFam" id="2.60.260.20:FF:000005">
    <property type="entry name" value="Chaperone protein dnaJ 1, mitochondrial"/>
    <property type="match status" value="1"/>
</dbReference>
<dbReference type="InterPro" id="IPR001623">
    <property type="entry name" value="DnaJ_domain"/>
</dbReference>
<dbReference type="Pfam" id="PF01556">
    <property type="entry name" value="DnaJ_C"/>
    <property type="match status" value="1"/>
</dbReference>
<dbReference type="SUPFAM" id="SSF46565">
    <property type="entry name" value="Chaperone J-domain"/>
    <property type="match status" value="1"/>
</dbReference>